<protein>
    <submittedName>
        <fullName evidence="3">PEP-CTERM sorting domain-containing protein</fullName>
    </submittedName>
</protein>
<evidence type="ECO:0000259" key="2">
    <source>
        <dbReference type="Pfam" id="PF07589"/>
    </source>
</evidence>
<evidence type="ECO:0000256" key="1">
    <source>
        <dbReference type="SAM" id="SignalP"/>
    </source>
</evidence>
<dbReference type="Pfam" id="PF07589">
    <property type="entry name" value="PEP-CTERM"/>
    <property type="match status" value="1"/>
</dbReference>
<dbReference type="RefSeq" id="WP_155457079.1">
    <property type="nucleotide sequence ID" value="NZ_WNKX01000034.1"/>
</dbReference>
<evidence type="ECO:0000313" key="3">
    <source>
        <dbReference type="EMBL" id="MTW14131.1"/>
    </source>
</evidence>
<evidence type="ECO:0000313" key="4">
    <source>
        <dbReference type="Proteomes" id="UP000472320"/>
    </source>
</evidence>
<gene>
    <name evidence="3" type="ORF">GM658_26300</name>
</gene>
<feature type="domain" description="Ice-binding protein C-terminal" evidence="2">
    <location>
        <begin position="256"/>
        <end position="279"/>
    </location>
</feature>
<reference evidence="3 4" key="1">
    <citation type="submission" date="2019-11" db="EMBL/GenBank/DDBJ databases">
        <title>Type strains purchased from KCTC, JCM and DSMZ.</title>
        <authorList>
            <person name="Lu H."/>
        </authorList>
    </citation>
    <scope>NUCLEOTIDE SEQUENCE [LARGE SCALE GENOMIC DNA]</scope>
    <source>
        <strain evidence="3 4">JCM 31587</strain>
    </source>
</reference>
<comment type="caution">
    <text evidence="3">The sequence shown here is derived from an EMBL/GenBank/DDBJ whole genome shotgun (WGS) entry which is preliminary data.</text>
</comment>
<keyword evidence="1" id="KW-0732">Signal</keyword>
<dbReference type="Proteomes" id="UP000472320">
    <property type="component" value="Unassembled WGS sequence"/>
</dbReference>
<dbReference type="AlphaFoldDB" id="A0A6L6QPU8"/>
<dbReference type="InterPro" id="IPR013424">
    <property type="entry name" value="Ice-binding_C"/>
</dbReference>
<organism evidence="3 4">
    <name type="scientific">Massilia eburnea</name>
    <dbReference type="NCBI Taxonomy" id="1776165"/>
    <lineage>
        <taxon>Bacteria</taxon>
        <taxon>Pseudomonadati</taxon>
        <taxon>Pseudomonadota</taxon>
        <taxon>Betaproteobacteria</taxon>
        <taxon>Burkholderiales</taxon>
        <taxon>Oxalobacteraceae</taxon>
        <taxon>Telluria group</taxon>
        <taxon>Massilia</taxon>
    </lineage>
</organism>
<proteinExistence type="predicted"/>
<dbReference type="NCBIfam" id="TIGR02595">
    <property type="entry name" value="PEP_CTERM"/>
    <property type="match status" value="1"/>
</dbReference>
<dbReference type="EMBL" id="WNKX01000034">
    <property type="protein sequence ID" value="MTW14131.1"/>
    <property type="molecule type" value="Genomic_DNA"/>
</dbReference>
<feature type="signal peptide" evidence="1">
    <location>
        <begin position="1"/>
        <end position="22"/>
    </location>
</feature>
<keyword evidence="4" id="KW-1185">Reference proteome</keyword>
<name>A0A6L6QPU8_9BURK</name>
<accession>A0A6L6QPU8</accession>
<sequence length="284" mass="30422">MNKLLSAAVATALLSMASTSQAAPITLTGSIADGSWMGAGQHAGMFDGSSILPQHFKINSASFTFNFSDDQDLLSRGQAQTTGFSAGNYVLSNSYYDGWNYSYTYVRNKNYQQSVAQSGETEGASLSLAGIGAGSGATALTQSSAQNTTHDGMSWEGYSSQPGYYQYYSCGNRCSGSYWVSGSYSNYYGDQYTQTTTTTKDWNGSFSIAGEISNQDMLDQLLSSHKLDWNLLVNGDLNLSNARLQLDVEELAPPASVPEPSSMLLTGLGLLGLAGMKRRSRSRP</sequence>
<feature type="chain" id="PRO_5026765725" evidence="1">
    <location>
        <begin position="23"/>
        <end position="284"/>
    </location>
</feature>